<keyword evidence="4 5" id="KW-0472">Membrane</keyword>
<dbReference type="Pfam" id="PF01925">
    <property type="entry name" value="TauE"/>
    <property type="match status" value="1"/>
</dbReference>
<dbReference type="GO" id="GO:0005886">
    <property type="term" value="C:plasma membrane"/>
    <property type="evidence" value="ECO:0007669"/>
    <property type="project" value="UniProtKB-SubCell"/>
</dbReference>
<evidence type="ECO:0000256" key="2">
    <source>
        <dbReference type="ARBA" id="ARBA00022692"/>
    </source>
</evidence>
<feature type="transmembrane region" description="Helical" evidence="5">
    <location>
        <begin position="33"/>
        <end position="52"/>
    </location>
</feature>
<name>A0A1V2GZC6_9PROT</name>
<keyword evidence="7" id="KW-1185">Reference proteome</keyword>
<organism evidence="6 7">
    <name type="scientific">Teichococcus deserti</name>
    <dbReference type="NCBI Taxonomy" id="1817963"/>
    <lineage>
        <taxon>Bacteria</taxon>
        <taxon>Pseudomonadati</taxon>
        <taxon>Pseudomonadota</taxon>
        <taxon>Alphaproteobacteria</taxon>
        <taxon>Acetobacterales</taxon>
        <taxon>Roseomonadaceae</taxon>
        <taxon>Roseomonas</taxon>
    </lineage>
</organism>
<evidence type="ECO:0000313" key="7">
    <source>
        <dbReference type="Proteomes" id="UP000188879"/>
    </source>
</evidence>
<comment type="similarity">
    <text evidence="5">Belongs to the 4-toluene sulfonate uptake permease (TSUP) (TC 2.A.102) family.</text>
</comment>
<keyword evidence="5" id="KW-1003">Cell membrane</keyword>
<keyword evidence="2 5" id="KW-0812">Transmembrane</keyword>
<evidence type="ECO:0000313" key="6">
    <source>
        <dbReference type="EMBL" id="ONG48991.1"/>
    </source>
</evidence>
<accession>A0A1V2GZC6</accession>
<feature type="transmembrane region" description="Helical" evidence="5">
    <location>
        <begin position="180"/>
        <end position="201"/>
    </location>
</feature>
<sequence length="233" mass="23004">MGSAVLVGAATQRLTGIGFSLVAAPLLVLATGPHLGVLLANALAFCTNLLLLAQVWRDVQIKRVALLAVPALLAFPLGLWTASAVPAPALMVGIGALSVAALLAVQHARRLGIFHGWGGAVGAGAVSGFMTVTAGIGGPAVTIYALGSGWGHRAFVGSIQLYFAIVNGGSVLAKGLPPVGLLEAGALFAALGAGLLLGQRLAPHVAPERGRQAALALAIAGSLATVVKGLTGG</sequence>
<comment type="subcellular location">
    <subcellularLocation>
        <location evidence="5">Cell membrane</location>
        <topology evidence="5">Multi-pass membrane protein</topology>
    </subcellularLocation>
    <subcellularLocation>
        <location evidence="1">Membrane</location>
        <topology evidence="1">Multi-pass membrane protein</topology>
    </subcellularLocation>
</comment>
<evidence type="ECO:0000256" key="4">
    <source>
        <dbReference type="ARBA" id="ARBA00023136"/>
    </source>
</evidence>
<comment type="caution">
    <text evidence="6">The sequence shown here is derived from an EMBL/GenBank/DDBJ whole genome shotgun (WGS) entry which is preliminary data.</text>
</comment>
<feature type="transmembrane region" description="Helical" evidence="5">
    <location>
        <begin position="88"/>
        <end position="105"/>
    </location>
</feature>
<reference evidence="6 7" key="1">
    <citation type="submission" date="2016-10" db="EMBL/GenBank/DDBJ databases">
        <title>Draft Genome sequence of Roseomonas sp. strain M3.</title>
        <authorList>
            <person name="Subhash Y."/>
            <person name="Lee S."/>
        </authorList>
    </citation>
    <scope>NUCLEOTIDE SEQUENCE [LARGE SCALE GENOMIC DNA]</scope>
    <source>
        <strain evidence="6 7">M3</strain>
    </source>
</reference>
<keyword evidence="3 5" id="KW-1133">Transmembrane helix</keyword>
<evidence type="ECO:0000256" key="1">
    <source>
        <dbReference type="ARBA" id="ARBA00004141"/>
    </source>
</evidence>
<evidence type="ECO:0000256" key="5">
    <source>
        <dbReference type="RuleBase" id="RU363041"/>
    </source>
</evidence>
<evidence type="ECO:0000256" key="3">
    <source>
        <dbReference type="ARBA" id="ARBA00022989"/>
    </source>
</evidence>
<dbReference type="AlphaFoldDB" id="A0A1V2GZC6"/>
<dbReference type="EMBL" id="MLCO01000234">
    <property type="protein sequence ID" value="ONG48991.1"/>
    <property type="molecule type" value="Genomic_DNA"/>
</dbReference>
<feature type="transmembrane region" description="Helical" evidence="5">
    <location>
        <begin position="64"/>
        <end position="82"/>
    </location>
</feature>
<gene>
    <name evidence="6" type="ORF">BKE38_21380</name>
</gene>
<feature type="transmembrane region" description="Helical" evidence="5">
    <location>
        <begin position="152"/>
        <end position="173"/>
    </location>
</feature>
<dbReference type="Proteomes" id="UP000188879">
    <property type="component" value="Unassembled WGS sequence"/>
</dbReference>
<protein>
    <recommendedName>
        <fullName evidence="5">Probable membrane transporter protein</fullName>
    </recommendedName>
</protein>
<proteinExistence type="inferred from homology"/>
<dbReference type="InterPro" id="IPR002781">
    <property type="entry name" value="TM_pro_TauE-like"/>
</dbReference>
<feature type="transmembrane region" description="Helical" evidence="5">
    <location>
        <begin position="117"/>
        <end position="146"/>
    </location>
</feature>
<feature type="transmembrane region" description="Helical" evidence="5">
    <location>
        <begin position="213"/>
        <end position="231"/>
    </location>
</feature>